<dbReference type="InterPro" id="IPR002823">
    <property type="entry name" value="DUF112_TM"/>
</dbReference>
<feature type="transmembrane region" description="Helical" evidence="1">
    <location>
        <begin position="12"/>
        <end position="38"/>
    </location>
</feature>
<feature type="transmembrane region" description="Helical" evidence="1">
    <location>
        <begin position="133"/>
        <end position="153"/>
    </location>
</feature>
<organism evidence="3">
    <name type="scientific">marine metagenome</name>
    <dbReference type="NCBI Taxonomy" id="408172"/>
    <lineage>
        <taxon>unclassified sequences</taxon>
        <taxon>metagenomes</taxon>
        <taxon>ecological metagenomes</taxon>
    </lineage>
</organism>
<feature type="transmembrane region" description="Helical" evidence="1">
    <location>
        <begin position="44"/>
        <end position="73"/>
    </location>
</feature>
<protein>
    <recommendedName>
        <fullName evidence="2">DUF112 domain-containing protein</fullName>
    </recommendedName>
</protein>
<keyword evidence="1" id="KW-0472">Membrane</keyword>
<gene>
    <name evidence="3" type="ORF">METZ01_LOCUS394625</name>
</gene>
<accession>A0A382V783</accession>
<dbReference type="PANTHER" id="PTHR35342:SF5">
    <property type="entry name" value="TRICARBOXYLIC TRANSPORT PROTEIN"/>
    <property type="match status" value="1"/>
</dbReference>
<dbReference type="EMBL" id="UINC01149351">
    <property type="protein sequence ID" value="SVD41771.1"/>
    <property type="molecule type" value="Genomic_DNA"/>
</dbReference>
<proteinExistence type="predicted"/>
<dbReference type="AlphaFoldDB" id="A0A382V783"/>
<name>A0A382V783_9ZZZZ</name>
<dbReference type="PANTHER" id="PTHR35342">
    <property type="entry name" value="TRICARBOXYLIC TRANSPORT PROTEIN"/>
    <property type="match status" value="1"/>
</dbReference>
<keyword evidence="1" id="KW-0812">Transmembrane</keyword>
<sequence>MDAILTLLAGTFYGLIIGLIPAAGATTGLVALFGFIGYFGFDPYLGVIFCMAVVAASTTGDTYAGILLGIPGANSAAATMVDGHPLAQQGKATYALTSAITTSTINGLLWGTLTFALLPWYAKLIMYFGIPELWAFVMLSLACVGFVSNKFWFRSL</sequence>
<dbReference type="Pfam" id="PF01970">
    <property type="entry name" value="TctA"/>
    <property type="match status" value="1"/>
</dbReference>
<feature type="domain" description="DUF112" evidence="2">
    <location>
        <begin position="4"/>
        <end position="154"/>
    </location>
</feature>
<evidence type="ECO:0000256" key="1">
    <source>
        <dbReference type="SAM" id="Phobius"/>
    </source>
</evidence>
<feature type="non-terminal residue" evidence="3">
    <location>
        <position position="156"/>
    </location>
</feature>
<reference evidence="3" key="1">
    <citation type="submission" date="2018-05" db="EMBL/GenBank/DDBJ databases">
        <authorList>
            <person name="Lanie J.A."/>
            <person name="Ng W.-L."/>
            <person name="Kazmierczak K.M."/>
            <person name="Andrzejewski T.M."/>
            <person name="Davidsen T.M."/>
            <person name="Wayne K.J."/>
            <person name="Tettelin H."/>
            <person name="Glass J.I."/>
            <person name="Rusch D."/>
            <person name="Podicherti R."/>
            <person name="Tsui H.-C.T."/>
            <person name="Winkler M.E."/>
        </authorList>
    </citation>
    <scope>NUCLEOTIDE SEQUENCE</scope>
</reference>
<evidence type="ECO:0000313" key="3">
    <source>
        <dbReference type="EMBL" id="SVD41771.1"/>
    </source>
</evidence>
<feature type="transmembrane region" description="Helical" evidence="1">
    <location>
        <begin position="94"/>
        <end position="121"/>
    </location>
</feature>
<keyword evidence="1" id="KW-1133">Transmembrane helix</keyword>
<evidence type="ECO:0000259" key="2">
    <source>
        <dbReference type="Pfam" id="PF01970"/>
    </source>
</evidence>